<reference evidence="1" key="1">
    <citation type="submission" date="2023-05" db="EMBL/GenBank/DDBJ databases">
        <authorList>
            <consortium name="ELIXIR-Norway"/>
        </authorList>
    </citation>
    <scope>NUCLEOTIDE SEQUENCE</scope>
</reference>
<organism evidence="1 2">
    <name type="scientific">Rangifer tarandus platyrhynchus</name>
    <name type="common">Svalbard reindeer</name>
    <dbReference type="NCBI Taxonomy" id="3082113"/>
    <lineage>
        <taxon>Eukaryota</taxon>
        <taxon>Metazoa</taxon>
        <taxon>Chordata</taxon>
        <taxon>Craniata</taxon>
        <taxon>Vertebrata</taxon>
        <taxon>Euteleostomi</taxon>
        <taxon>Mammalia</taxon>
        <taxon>Eutheria</taxon>
        <taxon>Laurasiatheria</taxon>
        <taxon>Artiodactyla</taxon>
        <taxon>Ruminantia</taxon>
        <taxon>Pecora</taxon>
        <taxon>Cervidae</taxon>
        <taxon>Odocoileinae</taxon>
        <taxon>Rangifer</taxon>
    </lineage>
</organism>
<evidence type="ECO:0000313" key="2">
    <source>
        <dbReference type="Proteomes" id="UP001162501"/>
    </source>
</evidence>
<dbReference type="Proteomes" id="UP001162501">
    <property type="component" value="Chromosome 4"/>
</dbReference>
<accession>A0AC59ZTR6</accession>
<reference evidence="1" key="2">
    <citation type="submission" date="2025-03" db="EMBL/GenBank/DDBJ databases">
        <authorList>
            <consortium name="ELIXIR-Norway"/>
            <consortium name="Elixir Norway"/>
        </authorList>
    </citation>
    <scope>NUCLEOTIDE SEQUENCE</scope>
</reference>
<sequence>MSSVYSRIAWTFSHSIWVPRENPSVQVIFKPLLVLIFMNISLTKVSQRKFRTKGWRNRFHFLMGRNCQILQPFFSFPTIRAESDKCLQYIYIKNIETTLWSI</sequence>
<evidence type="ECO:0000313" key="1">
    <source>
        <dbReference type="EMBL" id="CAN0507685.1"/>
    </source>
</evidence>
<dbReference type="EMBL" id="OX596088">
    <property type="protein sequence ID" value="CAN0507685.1"/>
    <property type="molecule type" value="Genomic_DNA"/>
</dbReference>
<name>A0AC59ZTR6_RANTA</name>
<proteinExistence type="predicted"/>
<gene>
    <name evidence="1" type="ORF">MRATA1EN22A_LOCUS22745</name>
</gene>
<protein>
    <submittedName>
        <fullName evidence="1">Uncharacterized protein</fullName>
    </submittedName>
</protein>